<evidence type="ECO:0008006" key="4">
    <source>
        <dbReference type="Google" id="ProtNLM"/>
    </source>
</evidence>
<proteinExistence type="predicted"/>
<evidence type="ECO:0000313" key="3">
    <source>
        <dbReference type="Proteomes" id="UP000515240"/>
    </source>
</evidence>
<sequence>MHKNLFALGVSMLVLAGCGSAPSQSRTEADQGRCAGYGYQPGSDSFAKCMMTVDVAREKRDARDHPSDARMKSLSIERNGDTRFPICSAAGMDNNLDTVNNAWYGPNCRQR</sequence>
<dbReference type="AlphaFoldDB" id="A0A7G5EF26"/>
<dbReference type="PROSITE" id="PS51257">
    <property type="entry name" value="PROKAR_LIPOPROTEIN"/>
    <property type="match status" value="1"/>
</dbReference>
<organism evidence="2 3">
    <name type="scientific">Comamonas piscis</name>
    <dbReference type="NCBI Taxonomy" id="1562974"/>
    <lineage>
        <taxon>Bacteria</taxon>
        <taxon>Pseudomonadati</taxon>
        <taxon>Pseudomonadota</taxon>
        <taxon>Betaproteobacteria</taxon>
        <taxon>Burkholderiales</taxon>
        <taxon>Comamonadaceae</taxon>
        <taxon>Comamonas</taxon>
    </lineage>
</organism>
<gene>
    <name evidence="2" type="ORF">HS961_06965</name>
</gene>
<feature type="signal peptide" evidence="1">
    <location>
        <begin position="1"/>
        <end position="16"/>
    </location>
</feature>
<dbReference type="RefSeq" id="WP_182327016.1">
    <property type="nucleotide sequence ID" value="NZ_CP058554.1"/>
</dbReference>
<accession>A0A7G5EF26</accession>
<protein>
    <recommendedName>
        <fullName evidence="4">Lipoprotein</fullName>
    </recommendedName>
</protein>
<keyword evidence="1" id="KW-0732">Signal</keyword>
<dbReference type="EMBL" id="CP058554">
    <property type="protein sequence ID" value="QMV72601.1"/>
    <property type="molecule type" value="Genomic_DNA"/>
</dbReference>
<evidence type="ECO:0000256" key="1">
    <source>
        <dbReference type="SAM" id="SignalP"/>
    </source>
</evidence>
<reference evidence="2 3" key="1">
    <citation type="journal article" date="2020" name="G3 (Bethesda)">
        <title>CeMbio - The Caenorhabditis elegans Microbiome Resource.</title>
        <authorList>
            <person name="Dirksen P."/>
            <person name="Assie A."/>
            <person name="Zimmermann J."/>
            <person name="Zhang F."/>
            <person name="Tietje A.M."/>
            <person name="Marsh S.A."/>
            <person name="Felix M.A."/>
            <person name="Shapira M."/>
            <person name="Kaleta C."/>
            <person name="Schulenburg H."/>
            <person name="Samuel B."/>
        </authorList>
    </citation>
    <scope>NUCLEOTIDE SEQUENCE [LARGE SCALE GENOMIC DNA]</scope>
    <source>
        <strain evidence="2 3">BIGb0172</strain>
    </source>
</reference>
<name>A0A7G5EF26_9BURK</name>
<dbReference type="KEGG" id="cpis:HS961_06965"/>
<evidence type="ECO:0000313" key="2">
    <source>
        <dbReference type="EMBL" id="QMV72601.1"/>
    </source>
</evidence>
<feature type="chain" id="PRO_5028806682" description="Lipoprotein" evidence="1">
    <location>
        <begin position="17"/>
        <end position="111"/>
    </location>
</feature>
<dbReference type="Proteomes" id="UP000515240">
    <property type="component" value="Chromosome"/>
</dbReference>
<keyword evidence="3" id="KW-1185">Reference proteome</keyword>